<sequence>MIKTGDKVKFLNDVGGGIVTGFIGKNMVNVENEDGFEIPYPISQLINMSDPDLNKSDRGTAPQIEEETEDEEYEEETGEIIEGKDSPDFYFCFVPTDDKNPLAGEIELFLVNDSNFTLLFHYAHFSEDVYETVEYGTVQPNSKKLLESIAENDISDLPEYFFNVIFFRDEDTEKRQPVSKKFKVNPVKFYKEKSFHSNLFFERNAMIFQITENLLNTEINKLTDDDFRKVVKSKEQKTVKKKPERRRDEEIIEVDLHIHELLDNPAGLSNKEILDIQLEKVKNEMQSAIQSRAIRIVFIHGVGQGVLKQEVAKLLKSKYPKYTFQDASFKEYGYGATMVMLRRK</sequence>
<name>A0A1M6I4W6_9BACT</name>
<dbReference type="InterPro" id="IPR018598">
    <property type="entry name" value="DUF2027"/>
</dbReference>
<evidence type="ECO:0000313" key="4">
    <source>
        <dbReference type="Proteomes" id="UP000184050"/>
    </source>
</evidence>
<dbReference type="RefSeq" id="WP_073169330.1">
    <property type="nucleotide sequence ID" value="NZ_FQZE01000015.1"/>
</dbReference>
<evidence type="ECO:0000313" key="3">
    <source>
        <dbReference type="EMBL" id="SHJ29468.1"/>
    </source>
</evidence>
<dbReference type="Pfam" id="PF01713">
    <property type="entry name" value="Smr"/>
    <property type="match status" value="1"/>
</dbReference>
<dbReference type="SUPFAM" id="SSF158949">
    <property type="entry name" value="Smr-associated domain-like"/>
    <property type="match status" value="1"/>
</dbReference>
<dbReference type="STRING" id="1168035.SAMN05444280_11590"/>
<reference evidence="3 4" key="1">
    <citation type="submission" date="2016-11" db="EMBL/GenBank/DDBJ databases">
        <authorList>
            <person name="Jaros S."/>
            <person name="Januszkiewicz K."/>
            <person name="Wedrychowicz H."/>
        </authorList>
    </citation>
    <scope>NUCLEOTIDE SEQUENCE [LARGE SCALE GENOMIC DNA]</scope>
    <source>
        <strain evidence="3 4">DSM 27063</strain>
    </source>
</reference>
<evidence type="ECO:0000256" key="1">
    <source>
        <dbReference type="SAM" id="MobiDB-lite"/>
    </source>
</evidence>
<accession>A0A1M6I4W6</accession>
<dbReference type="InterPro" id="IPR036781">
    <property type="entry name" value="Smr_assoc-like_sf"/>
</dbReference>
<dbReference type="EMBL" id="FQZE01000015">
    <property type="protein sequence ID" value="SHJ29468.1"/>
    <property type="molecule type" value="Genomic_DNA"/>
</dbReference>
<dbReference type="InterPro" id="IPR036063">
    <property type="entry name" value="Smr_dom_sf"/>
</dbReference>
<dbReference type="PROSITE" id="PS50828">
    <property type="entry name" value="SMR"/>
    <property type="match status" value="1"/>
</dbReference>
<dbReference type="OrthoDB" id="1524810at2"/>
<gene>
    <name evidence="3" type="ORF">SAMN05444280_11590</name>
</gene>
<dbReference type="Gene3D" id="3.30.1370.110">
    <property type="match status" value="1"/>
</dbReference>
<feature type="domain" description="Smr" evidence="2">
    <location>
        <begin position="295"/>
        <end position="342"/>
    </location>
</feature>
<protein>
    <submittedName>
        <fullName evidence="3">Smr domain-containing protein</fullName>
    </submittedName>
</protein>
<organism evidence="3 4">
    <name type="scientific">Tangfeifania diversioriginum</name>
    <dbReference type="NCBI Taxonomy" id="1168035"/>
    <lineage>
        <taxon>Bacteria</taxon>
        <taxon>Pseudomonadati</taxon>
        <taxon>Bacteroidota</taxon>
        <taxon>Bacteroidia</taxon>
        <taxon>Marinilabiliales</taxon>
        <taxon>Prolixibacteraceae</taxon>
        <taxon>Tangfeifania</taxon>
    </lineage>
</organism>
<proteinExistence type="predicted"/>
<keyword evidence="4" id="KW-1185">Reference proteome</keyword>
<dbReference type="Proteomes" id="UP000184050">
    <property type="component" value="Unassembled WGS sequence"/>
</dbReference>
<dbReference type="InterPro" id="IPR002625">
    <property type="entry name" value="Smr_dom"/>
</dbReference>
<dbReference type="AlphaFoldDB" id="A0A1M6I4W6"/>
<evidence type="ECO:0000259" key="2">
    <source>
        <dbReference type="PROSITE" id="PS50828"/>
    </source>
</evidence>
<feature type="compositionally biased region" description="Acidic residues" evidence="1">
    <location>
        <begin position="64"/>
        <end position="79"/>
    </location>
</feature>
<dbReference type="Pfam" id="PF09640">
    <property type="entry name" value="DUF2027"/>
    <property type="match status" value="1"/>
</dbReference>
<dbReference type="Gene3D" id="2.60.40.1600">
    <property type="entry name" value="Smr-associated-like"/>
    <property type="match status" value="1"/>
</dbReference>
<feature type="region of interest" description="Disordered" evidence="1">
    <location>
        <begin position="49"/>
        <end position="79"/>
    </location>
</feature>